<dbReference type="Proteomes" id="UP000054776">
    <property type="component" value="Unassembled WGS sequence"/>
</dbReference>
<dbReference type="AlphaFoldDB" id="A0A0V0Z9G7"/>
<evidence type="ECO:0000313" key="2">
    <source>
        <dbReference type="Proteomes" id="UP000054776"/>
    </source>
</evidence>
<proteinExistence type="predicted"/>
<reference evidence="1 2" key="1">
    <citation type="submission" date="2015-01" db="EMBL/GenBank/DDBJ databases">
        <title>Evolution of Trichinella species and genotypes.</title>
        <authorList>
            <person name="Korhonen P.K."/>
            <person name="Edoardo P."/>
            <person name="Giuseppe L.R."/>
            <person name="Gasser R.B."/>
        </authorList>
    </citation>
    <scope>NUCLEOTIDE SEQUENCE [LARGE SCALE GENOMIC DNA]</scope>
    <source>
        <strain evidence="1">ISS3</strain>
    </source>
</reference>
<comment type="caution">
    <text evidence="1">The sequence shown here is derived from an EMBL/GenBank/DDBJ whole genome shotgun (WGS) entry which is preliminary data.</text>
</comment>
<sequence>MLCMLLYIYDTSDAEDEEVEGCSAISATLLSF</sequence>
<protein>
    <submittedName>
        <fullName evidence="1">Uncharacterized protein</fullName>
    </submittedName>
</protein>
<dbReference type="EMBL" id="JYDH01002572">
    <property type="protein sequence ID" value="KRY09209.1"/>
    <property type="molecule type" value="Genomic_DNA"/>
</dbReference>
<evidence type="ECO:0000313" key="1">
    <source>
        <dbReference type="EMBL" id="KRY09209.1"/>
    </source>
</evidence>
<organism evidence="1 2">
    <name type="scientific">Trichinella spiralis</name>
    <name type="common">Trichina worm</name>
    <dbReference type="NCBI Taxonomy" id="6334"/>
    <lineage>
        <taxon>Eukaryota</taxon>
        <taxon>Metazoa</taxon>
        <taxon>Ecdysozoa</taxon>
        <taxon>Nematoda</taxon>
        <taxon>Enoplea</taxon>
        <taxon>Dorylaimia</taxon>
        <taxon>Trichinellida</taxon>
        <taxon>Trichinellidae</taxon>
        <taxon>Trichinella</taxon>
    </lineage>
</organism>
<accession>A0A0V0Z9G7</accession>
<name>A0A0V0Z9G7_TRISP</name>
<keyword evidence="2" id="KW-1185">Reference proteome</keyword>
<dbReference type="InParanoid" id="A0A0V0Z9G7"/>
<gene>
    <name evidence="1" type="ORF">T01_12172</name>
</gene>